<dbReference type="CDD" id="cd02440">
    <property type="entry name" value="AdoMet_MTases"/>
    <property type="match status" value="1"/>
</dbReference>
<dbReference type="InterPro" id="IPR029063">
    <property type="entry name" value="SAM-dependent_MTases_sf"/>
</dbReference>
<keyword evidence="1" id="KW-1133">Transmembrane helix</keyword>
<dbReference type="AlphaFoldDB" id="A0A167DXG1"/>
<organism evidence="2 3">
    <name type="scientific">Colletotrichum incanum</name>
    <name type="common">Soybean anthracnose fungus</name>
    <dbReference type="NCBI Taxonomy" id="1573173"/>
    <lineage>
        <taxon>Eukaryota</taxon>
        <taxon>Fungi</taxon>
        <taxon>Dikarya</taxon>
        <taxon>Ascomycota</taxon>
        <taxon>Pezizomycotina</taxon>
        <taxon>Sordariomycetes</taxon>
        <taxon>Hypocreomycetidae</taxon>
        <taxon>Glomerellales</taxon>
        <taxon>Glomerellaceae</taxon>
        <taxon>Colletotrichum</taxon>
        <taxon>Colletotrichum spaethianum species complex</taxon>
    </lineage>
</organism>
<keyword evidence="2" id="KW-0489">Methyltransferase</keyword>
<keyword evidence="2" id="KW-0808">Transferase</keyword>
<proteinExistence type="predicted"/>
<keyword evidence="3" id="KW-1185">Reference proteome</keyword>
<accession>A0A167DXG1</accession>
<dbReference type="InterPro" id="IPR052356">
    <property type="entry name" value="Thiol_S-MT"/>
</dbReference>
<feature type="transmembrane region" description="Helical" evidence="1">
    <location>
        <begin position="21"/>
        <end position="43"/>
    </location>
</feature>
<evidence type="ECO:0000256" key="1">
    <source>
        <dbReference type="SAM" id="Phobius"/>
    </source>
</evidence>
<dbReference type="SUPFAM" id="SSF53335">
    <property type="entry name" value="S-adenosyl-L-methionine-dependent methyltransferases"/>
    <property type="match status" value="1"/>
</dbReference>
<keyword evidence="1" id="KW-0472">Membrane</keyword>
<dbReference type="STRING" id="1573173.A0A167DXG1"/>
<name>A0A167DXG1_COLIC</name>
<dbReference type="Gene3D" id="3.40.50.150">
    <property type="entry name" value="Vaccinia Virus protein VP39"/>
    <property type="match status" value="1"/>
</dbReference>
<keyword evidence="1" id="KW-0812">Transmembrane</keyword>
<dbReference type="Pfam" id="PF13489">
    <property type="entry name" value="Methyltransf_23"/>
    <property type="match status" value="1"/>
</dbReference>
<dbReference type="GO" id="GO:0032259">
    <property type="term" value="P:methylation"/>
    <property type="evidence" value="ECO:0007669"/>
    <property type="project" value="UniProtKB-KW"/>
</dbReference>
<comment type="caution">
    <text evidence="2">The sequence shown here is derived from an EMBL/GenBank/DDBJ whole genome shotgun (WGS) entry which is preliminary data.</text>
</comment>
<gene>
    <name evidence="2" type="ORF">CI238_03558</name>
</gene>
<dbReference type="GO" id="GO:0008168">
    <property type="term" value="F:methyltransferase activity"/>
    <property type="evidence" value="ECO:0007669"/>
    <property type="project" value="UniProtKB-KW"/>
</dbReference>
<protein>
    <submittedName>
        <fullName evidence="2">Phospholipid methyltransferase</fullName>
    </submittedName>
</protein>
<evidence type="ECO:0000313" key="2">
    <source>
        <dbReference type="EMBL" id="KZL84459.1"/>
    </source>
</evidence>
<dbReference type="PANTHER" id="PTHR45036:SF1">
    <property type="entry name" value="METHYLTRANSFERASE LIKE 7A"/>
    <property type="match status" value="1"/>
</dbReference>
<evidence type="ECO:0000313" key="3">
    <source>
        <dbReference type="Proteomes" id="UP000076584"/>
    </source>
</evidence>
<dbReference type="EMBL" id="LFIW01000874">
    <property type="protein sequence ID" value="KZL84459.1"/>
    <property type="molecule type" value="Genomic_DNA"/>
</dbReference>
<reference evidence="2 3" key="1">
    <citation type="submission" date="2015-06" db="EMBL/GenBank/DDBJ databases">
        <title>Survival trade-offs in plant roots during colonization by closely related pathogenic and mutualistic fungi.</title>
        <authorList>
            <person name="Hacquard S."/>
            <person name="Kracher B."/>
            <person name="Hiruma K."/>
            <person name="Weinman A."/>
            <person name="Muench P."/>
            <person name="Garrido Oter R."/>
            <person name="Ver Loren van Themaat E."/>
            <person name="Dallerey J.-F."/>
            <person name="Damm U."/>
            <person name="Henrissat B."/>
            <person name="Lespinet O."/>
            <person name="Thon M."/>
            <person name="Kemen E."/>
            <person name="McHardy A.C."/>
            <person name="Schulze-Lefert P."/>
            <person name="O'Connell R.J."/>
        </authorList>
    </citation>
    <scope>NUCLEOTIDE SEQUENCE [LARGE SCALE GENOMIC DNA]</scope>
    <source>
        <strain evidence="2 3">MAFF 238704</strain>
    </source>
</reference>
<dbReference type="Proteomes" id="UP000076584">
    <property type="component" value="Unassembled WGS sequence"/>
</dbReference>
<dbReference type="PANTHER" id="PTHR45036">
    <property type="entry name" value="METHYLTRANSFERASE LIKE 7B"/>
    <property type="match status" value="1"/>
</dbReference>
<sequence>MIKCNPHRISTSLFNPSIGSLTMLLSMLVPWVFMAISSAYFLFTVAKLTLAGDFKTLRSWPALKNAWFGEFWAFMGPLSKSRGEGRVIPMLEGRIRGGRVSNQGSSTPIEGVVLEVGAGSGMWTEALATIVGAAKAESRNGPTKIYGIEPNPVSAASLRRRVEETGLKGIYLVVPVGIEDLQNETAWGGRIDTGSVDCIMTVQCLCSIPDPEKNIRLLYSYLKKGGRWYVYEHVKAERGLVVPLFQRFTDIFWRHMMGSCHLCRQTDRVLQEVGTWTKIDLAHPSDEEYYEAIPHVVGILTK</sequence>